<sequence length="180" mass="19337">MPDVPRLRCMADVDPYQPPGSVTIENDPSPPSVSRFAAIAAILFLVLPILFGVAGFVGYIALAISLERQPAENETVLSHGQQAMLISLPICTMIAASAGFALAFAFVRQRALSIILLFATSLLGWLVTRSLWNSQIAQYGRDASETVLYYPPAGYAAAAMCLGLLLLLISTVRRAKRGEP</sequence>
<organism evidence="2 3">
    <name type="scientific">Novipirellula galeiformis</name>
    <dbReference type="NCBI Taxonomy" id="2528004"/>
    <lineage>
        <taxon>Bacteria</taxon>
        <taxon>Pseudomonadati</taxon>
        <taxon>Planctomycetota</taxon>
        <taxon>Planctomycetia</taxon>
        <taxon>Pirellulales</taxon>
        <taxon>Pirellulaceae</taxon>
        <taxon>Novipirellula</taxon>
    </lineage>
</organism>
<keyword evidence="1" id="KW-1133">Transmembrane helix</keyword>
<feature type="transmembrane region" description="Helical" evidence="1">
    <location>
        <begin position="84"/>
        <end position="107"/>
    </location>
</feature>
<feature type="transmembrane region" description="Helical" evidence="1">
    <location>
        <begin position="114"/>
        <end position="132"/>
    </location>
</feature>
<accession>A0A5C6BEL0</accession>
<proteinExistence type="predicted"/>
<comment type="caution">
    <text evidence="2">The sequence shown here is derived from an EMBL/GenBank/DDBJ whole genome shotgun (WGS) entry which is preliminary data.</text>
</comment>
<keyword evidence="1" id="KW-0812">Transmembrane</keyword>
<feature type="transmembrane region" description="Helical" evidence="1">
    <location>
        <begin position="36"/>
        <end position="64"/>
    </location>
</feature>
<reference evidence="2 3" key="1">
    <citation type="submission" date="2019-02" db="EMBL/GenBank/DDBJ databases">
        <title>Deep-cultivation of Planctomycetes and their phenomic and genomic characterization uncovers novel biology.</title>
        <authorList>
            <person name="Wiegand S."/>
            <person name="Jogler M."/>
            <person name="Boedeker C."/>
            <person name="Pinto D."/>
            <person name="Vollmers J."/>
            <person name="Rivas-Marin E."/>
            <person name="Kohn T."/>
            <person name="Peeters S.H."/>
            <person name="Heuer A."/>
            <person name="Rast P."/>
            <person name="Oberbeckmann S."/>
            <person name="Bunk B."/>
            <person name="Jeske O."/>
            <person name="Meyerdierks A."/>
            <person name="Storesund J.E."/>
            <person name="Kallscheuer N."/>
            <person name="Luecker S."/>
            <person name="Lage O.M."/>
            <person name="Pohl T."/>
            <person name="Merkel B.J."/>
            <person name="Hornburger P."/>
            <person name="Mueller R.-W."/>
            <person name="Bruemmer F."/>
            <person name="Labrenz M."/>
            <person name="Spormann A.M."/>
            <person name="Op Den Camp H."/>
            <person name="Overmann J."/>
            <person name="Amann R."/>
            <person name="Jetten M.S.M."/>
            <person name="Mascher T."/>
            <person name="Medema M.H."/>
            <person name="Devos D.P."/>
            <person name="Kaster A.-K."/>
            <person name="Ovreas L."/>
            <person name="Rohde M."/>
            <person name="Galperin M.Y."/>
            <person name="Jogler C."/>
        </authorList>
    </citation>
    <scope>NUCLEOTIDE SEQUENCE [LARGE SCALE GENOMIC DNA]</scope>
    <source>
        <strain evidence="2 3">Pla52o</strain>
    </source>
</reference>
<evidence type="ECO:0000313" key="3">
    <source>
        <dbReference type="Proteomes" id="UP000316304"/>
    </source>
</evidence>
<feature type="transmembrane region" description="Helical" evidence="1">
    <location>
        <begin position="152"/>
        <end position="172"/>
    </location>
</feature>
<name>A0A5C6BEL0_9BACT</name>
<keyword evidence="1" id="KW-0472">Membrane</keyword>
<evidence type="ECO:0000313" key="2">
    <source>
        <dbReference type="EMBL" id="TWU10350.1"/>
    </source>
</evidence>
<evidence type="ECO:0000256" key="1">
    <source>
        <dbReference type="SAM" id="Phobius"/>
    </source>
</evidence>
<keyword evidence="3" id="KW-1185">Reference proteome</keyword>
<dbReference type="AlphaFoldDB" id="A0A5C6BEL0"/>
<dbReference type="EMBL" id="SJPT01000019">
    <property type="protein sequence ID" value="TWU10350.1"/>
    <property type="molecule type" value="Genomic_DNA"/>
</dbReference>
<gene>
    <name evidence="2" type="ORF">Pla52o_57240</name>
</gene>
<dbReference type="Proteomes" id="UP000316304">
    <property type="component" value="Unassembled WGS sequence"/>
</dbReference>
<protein>
    <submittedName>
        <fullName evidence="2">Uncharacterized protein</fullName>
    </submittedName>
</protein>